<protein>
    <recommendedName>
        <fullName evidence="4">Ig-like domain-containing protein</fullName>
    </recommendedName>
</protein>
<dbReference type="Proteomes" id="UP000887568">
    <property type="component" value="Unplaced"/>
</dbReference>
<evidence type="ECO:0000313" key="5">
    <source>
        <dbReference type="EnsemblMetazoa" id="XP_038077207.1"/>
    </source>
</evidence>
<feature type="domain" description="Ig-like" evidence="4">
    <location>
        <begin position="142"/>
        <end position="223"/>
    </location>
</feature>
<dbReference type="InterPro" id="IPR036179">
    <property type="entry name" value="Ig-like_dom_sf"/>
</dbReference>
<feature type="region of interest" description="Disordered" evidence="1">
    <location>
        <begin position="427"/>
        <end position="456"/>
    </location>
</feature>
<dbReference type="InterPro" id="IPR003599">
    <property type="entry name" value="Ig_sub"/>
</dbReference>
<dbReference type="InterPro" id="IPR013106">
    <property type="entry name" value="Ig_V-set"/>
</dbReference>
<dbReference type="PANTHER" id="PTHR45889:SF8">
    <property type="entry name" value="IG-LIKE DOMAIN-CONTAINING PROTEIN"/>
    <property type="match status" value="1"/>
</dbReference>
<feature type="domain" description="Ig-like" evidence="4">
    <location>
        <begin position="231"/>
        <end position="321"/>
    </location>
</feature>
<dbReference type="Pfam" id="PF07686">
    <property type="entry name" value="V-set"/>
    <property type="match status" value="1"/>
</dbReference>
<evidence type="ECO:0000313" key="6">
    <source>
        <dbReference type="Proteomes" id="UP000887568"/>
    </source>
</evidence>
<keyword evidence="2" id="KW-0472">Membrane</keyword>
<dbReference type="InterPro" id="IPR013783">
    <property type="entry name" value="Ig-like_fold"/>
</dbReference>
<dbReference type="PANTHER" id="PTHR45889">
    <property type="entry name" value="IG-LIKE DOMAIN-CONTAINING PROTEIN"/>
    <property type="match status" value="1"/>
</dbReference>
<dbReference type="Pfam" id="PF13895">
    <property type="entry name" value="Ig_2"/>
    <property type="match status" value="1"/>
</dbReference>
<dbReference type="SMART" id="SM00406">
    <property type="entry name" value="IGv"/>
    <property type="match status" value="1"/>
</dbReference>
<feature type="chain" id="PRO_5036904675" description="Ig-like domain-containing protein" evidence="3">
    <location>
        <begin position="28"/>
        <end position="456"/>
    </location>
</feature>
<evidence type="ECO:0000256" key="1">
    <source>
        <dbReference type="SAM" id="MobiDB-lite"/>
    </source>
</evidence>
<dbReference type="PROSITE" id="PS51257">
    <property type="entry name" value="PROKAR_LIPOPROTEIN"/>
    <property type="match status" value="1"/>
</dbReference>
<dbReference type="OrthoDB" id="5843397at2759"/>
<dbReference type="SUPFAM" id="SSF48726">
    <property type="entry name" value="Immunoglobulin"/>
    <property type="match status" value="2"/>
</dbReference>
<dbReference type="InterPro" id="IPR003598">
    <property type="entry name" value="Ig_sub2"/>
</dbReference>
<dbReference type="PROSITE" id="PS50835">
    <property type="entry name" value="IG_LIKE"/>
    <property type="match status" value="3"/>
</dbReference>
<keyword evidence="3" id="KW-0732">Signal</keyword>
<accession>A0A914BNY9</accession>
<dbReference type="RefSeq" id="XP_038077207.1">
    <property type="nucleotide sequence ID" value="XM_038221279.1"/>
</dbReference>
<feature type="domain" description="Ig-like" evidence="4">
    <location>
        <begin position="29"/>
        <end position="117"/>
    </location>
</feature>
<keyword evidence="2" id="KW-1133">Transmembrane helix</keyword>
<dbReference type="AlphaFoldDB" id="A0A914BNY9"/>
<feature type="transmembrane region" description="Helical" evidence="2">
    <location>
        <begin position="375"/>
        <end position="399"/>
    </location>
</feature>
<dbReference type="InterPro" id="IPR007110">
    <property type="entry name" value="Ig-like_dom"/>
</dbReference>
<feature type="region of interest" description="Disordered" evidence="1">
    <location>
        <begin position="331"/>
        <end position="356"/>
    </location>
</feature>
<evidence type="ECO:0000256" key="2">
    <source>
        <dbReference type="SAM" id="Phobius"/>
    </source>
</evidence>
<keyword evidence="2" id="KW-0812">Transmembrane</keyword>
<evidence type="ECO:0000256" key="3">
    <source>
        <dbReference type="SAM" id="SignalP"/>
    </source>
</evidence>
<feature type="signal peptide" evidence="3">
    <location>
        <begin position="1"/>
        <end position="27"/>
    </location>
</feature>
<evidence type="ECO:0000259" key="4">
    <source>
        <dbReference type="PROSITE" id="PS50835"/>
    </source>
</evidence>
<dbReference type="OMA" id="NIANYSW"/>
<dbReference type="EnsemblMetazoa" id="XM_038221279.1">
    <property type="protein sequence ID" value="XP_038077207.1"/>
    <property type="gene ID" value="LOC119745056"/>
</dbReference>
<dbReference type="SMART" id="SM00409">
    <property type="entry name" value="IG"/>
    <property type="match status" value="3"/>
</dbReference>
<reference evidence="5" key="1">
    <citation type="submission" date="2022-11" db="UniProtKB">
        <authorList>
            <consortium name="EnsemblMetazoa"/>
        </authorList>
    </citation>
    <scope>IDENTIFICATION</scope>
</reference>
<proteinExistence type="predicted"/>
<organism evidence="5 6">
    <name type="scientific">Patiria miniata</name>
    <name type="common">Bat star</name>
    <name type="synonym">Asterina miniata</name>
    <dbReference type="NCBI Taxonomy" id="46514"/>
    <lineage>
        <taxon>Eukaryota</taxon>
        <taxon>Metazoa</taxon>
        <taxon>Echinodermata</taxon>
        <taxon>Eleutherozoa</taxon>
        <taxon>Asterozoa</taxon>
        <taxon>Asteroidea</taxon>
        <taxon>Valvatacea</taxon>
        <taxon>Valvatida</taxon>
        <taxon>Asterinidae</taxon>
        <taxon>Patiria</taxon>
    </lineage>
</organism>
<keyword evidence="6" id="KW-1185">Reference proteome</keyword>
<dbReference type="SMART" id="SM00408">
    <property type="entry name" value="IGc2"/>
    <property type="match status" value="2"/>
</dbReference>
<dbReference type="Gene3D" id="2.60.40.10">
    <property type="entry name" value="Immunoglobulins"/>
    <property type="match status" value="2"/>
</dbReference>
<name>A0A914BNY9_PATMI</name>
<dbReference type="GeneID" id="119745056"/>
<sequence length="456" mass="49835">MSPTDRFVLSAALLCFVLSFACHLALAEPTIERGPQDAFVREGDTVEFTCDFTNVGNSTIYWYHQESYLSFDRQLYPMPTLPPQLEQRLSIIGDESKDEFTLRITNVQETDEGTYSCLYGSPGALPESAGTAKLILLVAPSPQSPWCSVEPASGAVGDNVDLSCNVQGGKPAPNITYYKENEQLVGPVTNSIRHRYQLKAQDNGVIFTCIMTTPALDEPRNCSAMLQGILPTATILPAVSRVEEGTSTSFQCNGEGLPNIANYSWKVIDTETGHTLPTERYIVSEDGQTLEIAVMENLELVCIVSVPSGLSGNTTARVEVNYREQTTTSVTSTWVQREETTGSSRSTELPKEKPFKQPPCTCPVTDNKMTSTCPVAVASTVMTSVLAVAVIVLIILIVWPRKHYRKYSSFPMGLRMMQAGQGYDIQDDEEQGQETQGFACAAVQEDSDSDGPINSV</sequence>